<keyword evidence="3" id="KW-0808">Transferase</keyword>
<comment type="similarity">
    <text evidence="1">Belongs to the ATG10 family.</text>
</comment>
<reference evidence="7" key="1">
    <citation type="journal article" date="2023" name="Science">
        <title>Genome structures resolve the early diversification of teleost fishes.</title>
        <authorList>
            <person name="Parey E."/>
            <person name="Louis A."/>
            <person name="Montfort J."/>
            <person name="Bouchez O."/>
            <person name="Roques C."/>
            <person name="Iampietro C."/>
            <person name="Lluch J."/>
            <person name="Castinel A."/>
            <person name="Donnadieu C."/>
            <person name="Desvignes T."/>
            <person name="Floi Bucao C."/>
            <person name="Jouanno E."/>
            <person name="Wen M."/>
            <person name="Mejri S."/>
            <person name="Dirks R."/>
            <person name="Jansen H."/>
            <person name="Henkel C."/>
            <person name="Chen W.J."/>
            <person name="Zahm M."/>
            <person name="Cabau C."/>
            <person name="Klopp C."/>
            <person name="Thompson A.W."/>
            <person name="Robinson-Rechavi M."/>
            <person name="Braasch I."/>
            <person name="Lecointre G."/>
            <person name="Bobe J."/>
            <person name="Postlethwait J.H."/>
            <person name="Berthelot C."/>
            <person name="Roest Crollius H."/>
            <person name="Guiguen Y."/>
        </authorList>
    </citation>
    <scope>NUCLEOTIDE SEQUENCE</scope>
    <source>
        <strain evidence="7">NC1722</strain>
    </source>
</reference>
<dbReference type="Proteomes" id="UP001221898">
    <property type="component" value="Unassembled WGS sequence"/>
</dbReference>
<name>A0AAD7T6R9_9TELE</name>
<dbReference type="PANTHER" id="PTHR14957">
    <property type="entry name" value="UBIQUITIN-LIKE-CONJUGATING ENZYME ATG10"/>
    <property type="match status" value="1"/>
</dbReference>
<evidence type="ECO:0000256" key="5">
    <source>
        <dbReference type="ARBA" id="ARBA00023006"/>
    </source>
</evidence>
<dbReference type="Gene3D" id="3.30.1460.50">
    <property type="match status" value="1"/>
</dbReference>
<dbReference type="InterPro" id="IPR007135">
    <property type="entry name" value="Atg3/Atg10"/>
</dbReference>
<dbReference type="AlphaFoldDB" id="A0AAD7T6R9"/>
<evidence type="ECO:0000256" key="3">
    <source>
        <dbReference type="ARBA" id="ARBA00022679"/>
    </source>
</evidence>
<accession>A0AAD7T6R9</accession>
<sequence length="291" mass="32982">MHADEPHAGGHRGACWKKAELVMRAPSRQLRDPLSNDKLQLNPDSDSARLTGFVKFHKFMAGERAQGMGVFHLEEETFRHSCRQFICHSRALDDGWSWEEVEGSDEGYMKKSILGVGRTAPPPALDWCSRPGEDMDTRPWTEQVLEDEDEDEEQVGGDKETSSVIRYEYHVLYSCSYQTPVLYFRASTLDGRSLSLEKMWDNVHPNYRQRLLQGPWDTITQQEHPLIGQPFFVLHPCRTQEFMRPVLAAASAENRSLNYIVSWLSSVGPVVGLSVPLSYASVALQATEAPK</sequence>
<dbReference type="GO" id="GO:0000045">
    <property type="term" value="P:autophagosome assembly"/>
    <property type="evidence" value="ECO:0007669"/>
    <property type="project" value="TreeGrafter"/>
</dbReference>
<keyword evidence="8" id="KW-1185">Reference proteome</keyword>
<evidence type="ECO:0000313" key="8">
    <source>
        <dbReference type="Proteomes" id="UP001221898"/>
    </source>
</evidence>
<comment type="caution">
    <text evidence="7">The sequence shown here is derived from an EMBL/GenBank/DDBJ whole genome shotgun (WGS) entry which is preliminary data.</text>
</comment>
<evidence type="ECO:0000256" key="2">
    <source>
        <dbReference type="ARBA" id="ARBA00021099"/>
    </source>
</evidence>
<dbReference type="GO" id="GO:0005829">
    <property type="term" value="C:cytosol"/>
    <property type="evidence" value="ECO:0007669"/>
    <property type="project" value="TreeGrafter"/>
</dbReference>
<evidence type="ECO:0000313" key="7">
    <source>
        <dbReference type="EMBL" id="KAJ8414877.1"/>
    </source>
</evidence>
<dbReference type="Pfam" id="PF03987">
    <property type="entry name" value="Autophagy_act_C"/>
    <property type="match status" value="1"/>
</dbReference>
<dbReference type="PANTHER" id="PTHR14957:SF1">
    <property type="entry name" value="UBIQUITIN-LIKE-CONJUGATING ENZYME ATG10"/>
    <property type="match status" value="1"/>
</dbReference>
<dbReference type="GO" id="GO:0061651">
    <property type="term" value="F:Atg12 conjugating enzyme activity"/>
    <property type="evidence" value="ECO:0007669"/>
    <property type="project" value="TreeGrafter"/>
</dbReference>
<dbReference type="GO" id="GO:0000422">
    <property type="term" value="P:autophagy of mitochondrion"/>
    <property type="evidence" value="ECO:0007669"/>
    <property type="project" value="TreeGrafter"/>
</dbReference>
<evidence type="ECO:0000256" key="4">
    <source>
        <dbReference type="ARBA" id="ARBA00022786"/>
    </source>
</evidence>
<dbReference type="EMBL" id="JAINUG010000011">
    <property type="protein sequence ID" value="KAJ8414877.1"/>
    <property type="molecule type" value="Genomic_DNA"/>
</dbReference>
<organism evidence="7 8">
    <name type="scientific">Aldrovandia affinis</name>
    <dbReference type="NCBI Taxonomy" id="143900"/>
    <lineage>
        <taxon>Eukaryota</taxon>
        <taxon>Metazoa</taxon>
        <taxon>Chordata</taxon>
        <taxon>Craniata</taxon>
        <taxon>Vertebrata</taxon>
        <taxon>Euteleostomi</taxon>
        <taxon>Actinopterygii</taxon>
        <taxon>Neopterygii</taxon>
        <taxon>Teleostei</taxon>
        <taxon>Notacanthiformes</taxon>
        <taxon>Halosauridae</taxon>
        <taxon>Aldrovandia</taxon>
    </lineage>
</organism>
<gene>
    <name evidence="7" type="ORF">AAFF_G00024000</name>
</gene>
<evidence type="ECO:0000256" key="6">
    <source>
        <dbReference type="ARBA" id="ARBA00029833"/>
    </source>
</evidence>
<protein>
    <recommendedName>
        <fullName evidence="2">Ubiquitin-like-conjugating enzyme ATG10</fullName>
    </recommendedName>
    <alternativeName>
        <fullName evidence="6">Autophagy-related protein 10</fullName>
    </alternativeName>
</protein>
<keyword evidence="5" id="KW-0072">Autophagy</keyword>
<proteinExistence type="inferred from homology"/>
<evidence type="ECO:0000256" key="1">
    <source>
        <dbReference type="ARBA" id="ARBA00005696"/>
    </source>
</evidence>
<keyword evidence="4" id="KW-0833">Ubl conjugation pathway</keyword>
<dbReference type="GO" id="GO:0032446">
    <property type="term" value="P:protein modification by small protein conjugation"/>
    <property type="evidence" value="ECO:0007669"/>
    <property type="project" value="TreeGrafter"/>
</dbReference>